<keyword evidence="4" id="KW-0812">Transmembrane</keyword>
<evidence type="ECO:0000256" key="4">
    <source>
        <dbReference type="SAM" id="Phobius"/>
    </source>
</evidence>
<feature type="compositionally biased region" description="Pro residues" evidence="3">
    <location>
        <begin position="641"/>
        <end position="651"/>
    </location>
</feature>
<dbReference type="PANTHER" id="PTHR15454:SF73">
    <property type="entry name" value="DYNEIN AXONEMAL LIGHT CHAIN 1"/>
    <property type="match status" value="1"/>
</dbReference>
<organism evidence="6 7">
    <name type="scientific">Batrachochytrium salamandrivorans</name>
    <dbReference type="NCBI Taxonomy" id="1357716"/>
    <lineage>
        <taxon>Eukaryota</taxon>
        <taxon>Fungi</taxon>
        <taxon>Fungi incertae sedis</taxon>
        <taxon>Chytridiomycota</taxon>
        <taxon>Chytridiomycota incertae sedis</taxon>
        <taxon>Chytridiomycetes</taxon>
        <taxon>Rhizophydiales</taxon>
        <taxon>Rhizophydiales incertae sedis</taxon>
        <taxon>Batrachochytrium</taxon>
    </lineage>
</organism>
<protein>
    <recommendedName>
        <fullName evidence="5">CID domain-containing protein</fullName>
    </recommendedName>
</protein>
<feature type="region of interest" description="Disordered" evidence="3">
    <location>
        <begin position="355"/>
        <end position="711"/>
    </location>
</feature>
<dbReference type="EMBL" id="JAFCIX010000310">
    <property type="protein sequence ID" value="KAH6595367.1"/>
    <property type="molecule type" value="Genomic_DNA"/>
</dbReference>
<feature type="compositionally biased region" description="Low complexity" evidence="3">
    <location>
        <begin position="464"/>
        <end position="480"/>
    </location>
</feature>
<dbReference type="InterPro" id="IPR008942">
    <property type="entry name" value="ENTH_VHS"/>
</dbReference>
<feature type="compositionally biased region" description="Basic residues" evidence="3">
    <location>
        <begin position="445"/>
        <end position="463"/>
    </location>
</feature>
<feature type="compositionally biased region" description="Basic residues" evidence="3">
    <location>
        <begin position="481"/>
        <end position="501"/>
    </location>
</feature>
<proteinExistence type="predicted"/>
<sequence>MQVPNAFVNHSGMAGGRSVPVAESPLPALLTNLCRNCSIAHMKEARDWIFSTSTTALHFNNIGLQLVLHSRSLPPSDFDSRLHLLYFFNDLLFYGTAKNHQGIFESSFVDSIVPALAMAVEAARYHPDGSFPIASLPDRLARLNKLLDIWQRKNVLQAPLLEHLRRLVLPQPIPPIPHLPMDNVRMLQMQTQHRLQSLKEKQALAEQQKRDQLLQEQSIAYIGRLDAILEERKYDELPPSLMLHIIQRSNLPPWTPVPIAALVDESKRRDTLPTNEDWESILTEFDVGIKHFKSKAGTAFKQSNDMGVIPRVPSDPAVVPSGQYSEDGWETGYLDTWIRQNKARIGMSTRSLRMDIPDAPNSAHNALGSSFSKGSGNHQRPMRDTASDSTTAMRSDSKYKPLPSSSGPKFSQSFSSSGDGTTVLSSADVRSRVASGNSNQTISRSRSRSRSRSQSRSRSRSRSSRSSGISSRSRSSLSSRSRSRSSSRSRSPKRFANRRTRRSDASSDSSSSRSRRSSRRRSRSYSRSRSRSRSSRSRSSRSSRSTSRSPSRSRKEDHLQKPGSASASASTSNAAHSRHSTMRNPDLVSPSPASTMHRGGGLPPTQTGGGAPYAIRPPTVPVQPFWQPGGQTHPALTPNYMPYPPKAPHPPLHQHQHQYPLQPPHQLDTTPMLSNTAFESYRRQQSAAALSRRRPEPHPHHALPISGSAPPLHMNPQSSYMSFPAAGSAVPSSAVVVVVYPAIDVGCLGILLAIALADKGV</sequence>
<dbReference type="Pfam" id="PF04818">
    <property type="entry name" value="CID"/>
    <property type="match status" value="1"/>
</dbReference>
<evidence type="ECO:0000313" key="6">
    <source>
        <dbReference type="EMBL" id="KAH6595367.1"/>
    </source>
</evidence>
<feature type="compositionally biased region" description="Polar residues" evidence="3">
    <location>
        <begin position="668"/>
        <end position="678"/>
    </location>
</feature>
<feature type="transmembrane region" description="Helical" evidence="4">
    <location>
        <begin position="734"/>
        <end position="757"/>
    </location>
</feature>
<keyword evidence="4" id="KW-1133">Transmembrane helix</keyword>
<dbReference type="Proteomes" id="UP001648503">
    <property type="component" value="Unassembled WGS sequence"/>
</dbReference>
<name>A0ABQ8FCU8_9FUNG</name>
<evidence type="ECO:0000256" key="3">
    <source>
        <dbReference type="SAM" id="MobiDB-lite"/>
    </source>
</evidence>
<dbReference type="InterPro" id="IPR006569">
    <property type="entry name" value="CID_dom"/>
</dbReference>
<feature type="compositionally biased region" description="Polar residues" evidence="3">
    <location>
        <begin position="362"/>
        <end position="378"/>
    </location>
</feature>
<keyword evidence="4" id="KW-0472">Membrane</keyword>
<feature type="compositionally biased region" description="Low complexity" evidence="3">
    <location>
        <begin position="564"/>
        <end position="575"/>
    </location>
</feature>
<comment type="caution">
    <text evidence="6">The sequence shown here is derived from an EMBL/GenBank/DDBJ whole genome shotgun (WGS) entry which is preliminary data.</text>
</comment>
<evidence type="ECO:0000259" key="5">
    <source>
        <dbReference type="PROSITE" id="PS51391"/>
    </source>
</evidence>
<keyword evidence="2" id="KW-0677">Repeat</keyword>
<dbReference type="Gene3D" id="1.25.40.90">
    <property type="match status" value="1"/>
</dbReference>
<evidence type="ECO:0000256" key="1">
    <source>
        <dbReference type="ARBA" id="ARBA00022614"/>
    </source>
</evidence>
<keyword evidence="7" id="KW-1185">Reference proteome</keyword>
<feature type="compositionally biased region" description="Low complexity" evidence="3">
    <location>
        <begin position="657"/>
        <end position="667"/>
    </location>
</feature>
<reference evidence="6 7" key="1">
    <citation type="submission" date="2021-02" db="EMBL/GenBank/DDBJ databases">
        <title>Variation within the Batrachochytrium salamandrivorans European outbreak.</title>
        <authorList>
            <person name="Kelly M."/>
            <person name="Pasmans F."/>
            <person name="Shea T.P."/>
            <person name="Munoz J.F."/>
            <person name="Carranza S."/>
            <person name="Cuomo C.A."/>
            <person name="Martel A."/>
        </authorList>
    </citation>
    <scope>NUCLEOTIDE SEQUENCE [LARGE SCALE GENOMIC DNA]</scope>
    <source>
        <strain evidence="6 7">AMFP18/2</strain>
    </source>
</reference>
<gene>
    <name evidence="6" type="ORF">BASA50_005885</name>
</gene>
<feature type="compositionally biased region" description="Basic residues" evidence="3">
    <location>
        <begin position="513"/>
        <end position="541"/>
    </location>
</feature>
<dbReference type="PROSITE" id="PS51391">
    <property type="entry name" value="CID"/>
    <property type="match status" value="1"/>
</dbReference>
<evidence type="ECO:0000313" key="7">
    <source>
        <dbReference type="Proteomes" id="UP001648503"/>
    </source>
</evidence>
<evidence type="ECO:0000256" key="2">
    <source>
        <dbReference type="ARBA" id="ARBA00022737"/>
    </source>
</evidence>
<feature type="compositionally biased region" description="Gly residues" evidence="3">
    <location>
        <begin position="598"/>
        <end position="611"/>
    </location>
</feature>
<dbReference type="PANTHER" id="PTHR15454">
    <property type="entry name" value="NISCHARIN RELATED"/>
    <property type="match status" value="1"/>
</dbReference>
<feature type="domain" description="CID" evidence="5">
    <location>
        <begin position="1"/>
        <end position="172"/>
    </location>
</feature>
<feature type="compositionally biased region" description="Low complexity" evidence="3">
    <location>
        <begin position="403"/>
        <end position="418"/>
    </location>
</feature>
<keyword evidence="1" id="KW-0433">Leucine-rich repeat</keyword>
<accession>A0ABQ8FCU8</accession>